<proteinExistence type="predicted"/>
<evidence type="ECO:0000313" key="5">
    <source>
        <dbReference type="Proteomes" id="UP000550707"/>
    </source>
</evidence>
<evidence type="ECO:0000256" key="2">
    <source>
        <dbReference type="SAM" id="MobiDB-lite"/>
    </source>
</evidence>
<evidence type="ECO:0000256" key="3">
    <source>
        <dbReference type="SAM" id="SignalP"/>
    </source>
</evidence>
<feature type="compositionally biased region" description="Basic residues" evidence="2">
    <location>
        <begin position="116"/>
        <end position="125"/>
    </location>
</feature>
<evidence type="ECO:0000256" key="1">
    <source>
        <dbReference type="ARBA" id="ARBA00023157"/>
    </source>
</evidence>
<feature type="compositionally biased region" description="Low complexity" evidence="2">
    <location>
        <begin position="72"/>
        <end position="82"/>
    </location>
</feature>
<feature type="signal peptide" evidence="3">
    <location>
        <begin position="1"/>
        <end position="25"/>
    </location>
</feature>
<sequence>MDPQMGLPWALLLLLFVGLLPLGGSSPDPALELSGAQDLLPGETLELKKDQMALESLQKRDHFTKAWEARRAASAAGLGSPNPKGPKPPKKKPPSRCFGGKIDPIGRPSGRGCNVLKKKKKKGKP</sequence>
<keyword evidence="5" id="KW-1185">Reference proteome</keyword>
<organism evidence="4 5">
    <name type="scientific">Molossus molossus</name>
    <name type="common">Pallas' mastiff bat</name>
    <name type="synonym">Vespertilio molossus</name>
    <dbReference type="NCBI Taxonomy" id="27622"/>
    <lineage>
        <taxon>Eukaryota</taxon>
        <taxon>Metazoa</taxon>
        <taxon>Chordata</taxon>
        <taxon>Craniata</taxon>
        <taxon>Vertebrata</taxon>
        <taxon>Euteleostomi</taxon>
        <taxon>Mammalia</taxon>
        <taxon>Eutheria</taxon>
        <taxon>Laurasiatheria</taxon>
        <taxon>Chiroptera</taxon>
        <taxon>Yangochiroptera</taxon>
        <taxon>Molossidae</taxon>
        <taxon>Molossus</taxon>
    </lineage>
</organism>
<dbReference type="InParanoid" id="A0A7J8FAP6"/>
<dbReference type="PRINTS" id="PR00712">
    <property type="entry name" value="BNATPEPTIDE"/>
</dbReference>
<dbReference type="AlphaFoldDB" id="A0A7J8FAP6"/>
<dbReference type="Proteomes" id="UP000550707">
    <property type="component" value="Unassembled WGS sequence"/>
</dbReference>
<keyword evidence="3" id="KW-0732">Signal</keyword>
<dbReference type="EMBL" id="JACASF010000012">
    <property type="protein sequence ID" value="KAF6444631.1"/>
    <property type="molecule type" value="Genomic_DNA"/>
</dbReference>
<dbReference type="InterPro" id="IPR002408">
    <property type="entry name" value="Natriuretic_peptide_brain"/>
</dbReference>
<dbReference type="FunCoup" id="A0A7J8FAP6">
    <property type="interactions" value="52"/>
</dbReference>
<accession>A0A7J8FAP6</accession>
<keyword evidence="1" id="KW-1015">Disulfide bond</keyword>
<protein>
    <submittedName>
        <fullName evidence="4">Natriuretic peptide B</fullName>
    </submittedName>
</protein>
<dbReference type="GO" id="GO:0005179">
    <property type="term" value="F:hormone activity"/>
    <property type="evidence" value="ECO:0007669"/>
    <property type="project" value="InterPro"/>
</dbReference>
<feature type="region of interest" description="Disordered" evidence="2">
    <location>
        <begin position="68"/>
        <end position="125"/>
    </location>
</feature>
<reference evidence="4 5" key="1">
    <citation type="journal article" date="2020" name="Nature">
        <title>Six reference-quality genomes reveal evolution of bat adaptations.</title>
        <authorList>
            <person name="Jebb D."/>
            <person name="Huang Z."/>
            <person name="Pippel M."/>
            <person name="Hughes G.M."/>
            <person name="Lavrichenko K."/>
            <person name="Devanna P."/>
            <person name="Winkler S."/>
            <person name="Jermiin L.S."/>
            <person name="Skirmuntt E.C."/>
            <person name="Katzourakis A."/>
            <person name="Burkitt-Gray L."/>
            <person name="Ray D.A."/>
            <person name="Sullivan K.A.M."/>
            <person name="Roscito J.G."/>
            <person name="Kirilenko B.M."/>
            <person name="Davalos L.M."/>
            <person name="Corthals A.P."/>
            <person name="Power M.L."/>
            <person name="Jones G."/>
            <person name="Ransome R.D."/>
            <person name="Dechmann D.K.N."/>
            <person name="Locatelli A.G."/>
            <person name="Puechmaille S.J."/>
            <person name="Fedrigo O."/>
            <person name="Jarvis E.D."/>
            <person name="Hiller M."/>
            <person name="Vernes S.C."/>
            <person name="Myers E.W."/>
            <person name="Teeling E.C."/>
        </authorList>
    </citation>
    <scope>NUCLEOTIDE SEQUENCE [LARGE SCALE GENOMIC DNA]</scope>
    <source>
        <strain evidence="4">MMolMol1</strain>
        <tissue evidence="4">Muscle</tissue>
    </source>
</reference>
<name>A0A7J8FAP6_MOLMO</name>
<comment type="caution">
    <text evidence="4">The sequence shown here is derived from an EMBL/GenBank/DDBJ whole genome shotgun (WGS) entry which is preliminary data.</text>
</comment>
<dbReference type="GO" id="GO:0005576">
    <property type="term" value="C:extracellular region"/>
    <property type="evidence" value="ECO:0007669"/>
    <property type="project" value="InterPro"/>
</dbReference>
<feature type="chain" id="PRO_5029513807" evidence="3">
    <location>
        <begin position="26"/>
        <end position="125"/>
    </location>
</feature>
<gene>
    <name evidence="4" type="ORF">HJG59_013233</name>
</gene>
<evidence type="ECO:0000313" key="4">
    <source>
        <dbReference type="EMBL" id="KAF6444631.1"/>
    </source>
</evidence>